<sequence>MLSVNQANPYLNTDDEGFVDLSSSVEPGWCLCAVPTGNIVPVEKHAHGPFSGLSSLSSGPSSLSSELSSTTTSCSSRSPSSLLSAEETDSWDENFQRTDPDELSESTAVSGPSQIHSRIPLDLNNKAQMYELMETEATLMDCELAIDMIQILLPRLTSRSMPADQIRAEREALARHLFHWTSMTLHPLVVLICTIWYIELLKAIHPLITTTGRIQDTALRVIFSSFLLATKMISDACYANIAFVRRTPWSLEEINSMEAEMLGHIQYKSYIPPCFLLCLAKAFWAHQETGIVRARRDNTSSDGLE</sequence>
<evidence type="ECO:0000256" key="1">
    <source>
        <dbReference type="SAM" id="MobiDB-lite"/>
    </source>
</evidence>
<feature type="transmembrane region" description="Helical" evidence="2">
    <location>
        <begin position="177"/>
        <end position="198"/>
    </location>
</feature>
<keyword evidence="2" id="KW-0812">Transmembrane</keyword>
<dbReference type="Pfam" id="PF08613">
    <property type="entry name" value="Cyclin"/>
    <property type="match status" value="1"/>
</dbReference>
<evidence type="ECO:0000256" key="2">
    <source>
        <dbReference type="SAM" id="Phobius"/>
    </source>
</evidence>
<feature type="region of interest" description="Disordered" evidence="1">
    <location>
        <begin position="61"/>
        <end position="116"/>
    </location>
</feature>
<dbReference type="GO" id="GO:0019901">
    <property type="term" value="F:protein kinase binding"/>
    <property type="evidence" value="ECO:0007669"/>
    <property type="project" value="InterPro"/>
</dbReference>
<dbReference type="Gene3D" id="1.10.472.10">
    <property type="entry name" value="Cyclin-like"/>
    <property type="match status" value="1"/>
</dbReference>
<accession>A0A0F7SMV3</accession>
<protein>
    <submittedName>
        <fullName evidence="3">Cyclin PHO80-like</fullName>
    </submittedName>
</protein>
<proteinExistence type="predicted"/>
<reference evidence="3" key="1">
    <citation type="submission" date="2014-08" db="EMBL/GenBank/DDBJ databases">
        <authorList>
            <person name="Sharma Rahul"/>
            <person name="Thines Marco"/>
        </authorList>
    </citation>
    <scope>NUCLEOTIDE SEQUENCE</scope>
</reference>
<name>A0A0F7SMV3_PHARH</name>
<organism evidence="3">
    <name type="scientific">Phaffia rhodozyma</name>
    <name type="common">Yeast</name>
    <name type="synonym">Xanthophyllomyces dendrorhous</name>
    <dbReference type="NCBI Taxonomy" id="264483"/>
    <lineage>
        <taxon>Eukaryota</taxon>
        <taxon>Fungi</taxon>
        <taxon>Dikarya</taxon>
        <taxon>Basidiomycota</taxon>
        <taxon>Agaricomycotina</taxon>
        <taxon>Tremellomycetes</taxon>
        <taxon>Cystofilobasidiales</taxon>
        <taxon>Mrakiaceae</taxon>
        <taxon>Phaffia</taxon>
    </lineage>
</organism>
<evidence type="ECO:0000313" key="3">
    <source>
        <dbReference type="EMBL" id="CDZ98407.1"/>
    </source>
</evidence>
<dbReference type="AlphaFoldDB" id="A0A0F7SMV3"/>
<dbReference type="CDD" id="cd20557">
    <property type="entry name" value="CYCLIN_ScPCL1-like"/>
    <property type="match status" value="1"/>
</dbReference>
<dbReference type="EMBL" id="LN483345">
    <property type="protein sequence ID" value="CDZ98407.1"/>
    <property type="molecule type" value="Genomic_DNA"/>
</dbReference>
<dbReference type="InterPro" id="IPR013922">
    <property type="entry name" value="Cyclin_PHO80-like"/>
</dbReference>
<feature type="compositionally biased region" description="Polar residues" evidence="1">
    <location>
        <begin position="105"/>
        <end position="116"/>
    </location>
</feature>
<keyword evidence="2" id="KW-0472">Membrane</keyword>
<feature type="compositionally biased region" description="Low complexity" evidence="1">
    <location>
        <begin position="61"/>
        <end position="84"/>
    </location>
</feature>
<keyword evidence="2" id="KW-1133">Transmembrane helix</keyword>